<evidence type="ECO:0000256" key="6">
    <source>
        <dbReference type="ARBA" id="ARBA00023136"/>
    </source>
</evidence>
<keyword evidence="3 9" id="KW-0812">Transmembrane</keyword>
<dbReference type="Proteomes" id="UP000008810">
    <property type="component" value="Chromosome 2"/>
</dbReference>
<dbReference type="AlphaFoldDB" id="I1HDK5"/>
<proteinExistence type="inferred from homology"/>
<dbReference type="RefSeq" id="XP_003565529.1">
    <property type="nucleotide sequence ID" value="XM_003565481.4"/>
</dbReference>
<comment type="similarity">
    <text evidence="7">Belongs to the MIP/aquaporin (TC 1.A.8) family. TIP (TC 1.A.8.10) subfamily.</text>
</comment>
<evidence type="ECO:0000313" key="12">
    <source>
        <dbReference type="EnsemblPlants" id="KQK03432"/>
    </source>
</evidence>
<keyword evidence="2 9" id="KW-0813">Transport</keyword>
<dbReference type="PROSITE" id="PS00221">
    <property type="entry name" value="MIP"/>
    <property type="match status" value="1"/>
</dbReference>
<sequence>MPLPLTKLVLGHGREASDPGCLRAVLGELVLTFLFVFVGVGSTITAGSAAAAGADPSAALIAVALAHALVVAVFATAGFHISGAHMNPAVTLSLAVGGHITLLRSSFFVVAQMLGSSCACLLLRALTGGLVTPVHALAAGVGPIQGVVAEVVFTFTLLFTIYAAILDPRSSAPGFGPLLTGLLVGANTIAGGALTGASMNPARSFGPALASGDWANHWVYWVGPLAGGPLAVAVYEFVFTVPPTHQQLPTVE</sequence>
<dbReference type="EMBL" id="CM000881">
    <property type="protein sequence ID" value="KQK03432.1"/>
    <property type="molecule type" value="Genomic_DNA"/>
</dbReference>
<evidence type="ECO:0000256" key="8">
    <source>
        <dbReference type="ARBA" id="ARBA00060180"/>
    </source>
</evidence>
<dbReference type="InterPro" id="IPR000425">
    <property type="entry name" value="MIP"/>
</dbReference>
<feature type="transmembrane region" description="Helical" evidence="10">
    <location>
        <begin position="218"/>
        <end position="238"/>
    </location>
</feature>
<dbReference type="GeneID" id="100838461"/>
<evidence type="ECO:0000256" key="4">
    <source>
        <dbReference type="ARBA" id="ARBA00022737"/>
    </source>
</evidence>
<dbReference type="InterPro" id="IPR023271">
    <property type="entry name" value="Aquaporin-like"/>
</dbReference>
<evidence type="ECO:0000256" key="7">
    <source>
        <dbReference type="ARBA" id="ARBA00038477"/>
    </source>
</evidence>
<evidence type="ECO:0000256" key="2">
    <source>
        <dbReference type="ARBA" id="ARBA00022448"/>
    </source>
</evidence>
<protein>
    <submittedName>
        <fullName evidence="11 12">Uncharacterized protein</fullName>
    </submittedName>
</protein>
<evidence type="ECO:0000313" key="11">
    <source>
        <dbReference type="EMBL" id="KQK03432.1"/>
    </source>
</evidence>
<dbReference type="STRING" id="15368.I1HDK5"/>
<evidence type="ECO:0000256" key="3">
    <source>
        <dbReference type="ARBA" id="ARBA00022692"/>
    </source>
</evidence>
<dbReference type="InterPro" id="IPR034294">
    <property type="entry name" value="Aquaporin_transptr"/>
</dbReference>
<reference evidence="12" key="3">
    <citation type="submission" date="2018-08" db="UniProtKB">
        <authorList>
            <consortium name="EnsemblPlants"/>
        </authorList>
    </citation>
    <scope>IDENTIFICATION</scope>
    <source>
        <strain evidence="12">cv. Bd21</strain>
    </source>
</reference>
<dbReference type="FunFam" id="1.20.1080.10:FF:000002">
    <property type="entry name" value="Probable aquaporin TIP1-1"/>
    <property type="match status" value="1"/>
</dbReference>
<dbReference type="Pfam" id="PF00230">
    <property type="entry name" value="MIP"/>
    <property type="match status" value="1"/>
</dbReference>
<dbReference type="OMA" id="AIWITYP"/>
<dbReference type="PANTHER" id="PTHR45665:SF8">
    <property type="entry name" value="AQUAPORIN TIP4-2-RELATED"/>
    <property type="match status" value="1"/>
</dbReference>
<dbReference type="KEGG" id="bdi:100838461"/>
<dbReference type="SMR" id="I1HDK5"/>
<evidence type="ECO:0000256" key="5">
    <source>
        <dbReference type="ARBA" id="ARBA00022989"/>
    </source>
</evidence>
<name>I1HDK5_BRADI</name>
<keyword evidence="6 10" id="KW-0472">Membrane</keyword>
<dbReference type="OrthoDB" id="3222at2759"/>
<dbReference type="PRINTS" id="PR00783">
    <property type="entry name" value="MINTRINSICP"/>
</dbReference>
<evidence type="ECO:0000256" key="9">
    <source>
        <dbReference type="RuleBase" id="RU000477"/>
    </source>
</evidence>
<dbReference type="GO" id="GO:0012505">
    <property type="term" value="C:endomembrane system"/>
    <property type="evidence" value="ECO:0007669"/>
    <property type="project" value="UniProtKB-SubCell"/>
</dbReference>
<dbReference type="SUPFAM" id="SSF81338">
    <property type="entry name" value="Aquaporin-like"/>
    <property type="match status" value="1"/>
</dbReference>
<dbReference type="FunCoup" id="I1HDK5">
    <property type="interactions" value="418"/>
</dbReference>
<dbReference type="EnsemblPlants" id="KQK03432">
    <property type="protein sequence ID" value="KQK03432"/>
    <property type="gene ID" value="BRADI_2g07830v3"/>
</dbReference>
<keyword evidence="4" id="KW-0677">Repeat</keyword>
<dbReference type="GO" id="GO:0015250">
    <property type="term" value="F:water channel activity"/>
    <property type="evidence" value="ECO:0000318"/>
    <property type="project" value="GO_Central"/>
</dbReference>
<comment type="subcellular location">
    <subcellularLocation>
        <location evidence="1">Endomembrane system</location>
        <topology evidence="1">Multi-pass membrane protein</topology>
    </subcellularLocation>
</comment>
<keyword evidence="5 10" id="KW-1133">Transmembrane helix</keyword>
<accession>I1HDK5</accession>
<comment type="function">
    <text evidence="8">Aquaporins facilitate the transport of water and small neutral solutes across cell membranes. May be involved in transport from the vacuolar compartment to the cytoplasm.</text>
</comment>
<reference evidence="11" key="2">
    <citation type="submission" date="2017-06" db="EMBL/GenBank/DDBJ databases">
        <title>WGS assembly of Brachypodium distachyon.</title>
        <authorList>
            <consortium name="The International Brachypodium Initiative"/>
            <person name="Lucas S."/>
            <person name="Harmon-Smith M."/>
            <person name="Lail K."/>
            <person name="Tice H."/>
            <person name="Grimwood J."/>
            <person name="Bruce D."/>
            <person name="Barry K."/>
            <person name="Shu S."/>
            <person name="Lindquist E."/>
            <person name="Wang M."/>
            <person name="Pitluck S."/>
            <person name="Vogel J.P."/>
            <person name="Garvin D.F."/>
            <person name="Mockler T.C."/>
            <person name="Schmutz J."/>
            <person name="Rokhsar D."/>
            <person name="Bevan M.W."/>
        </authorList>
    </citation>
    <scope>NUCLEOTIDE SEQUENCE</scope>
    <source>
        <strain evidence="11">Bd21</strain>
    </source>
</reference>
<gene>
    <name evidence="12" type="primary">LOC100838461</name>
    <name evidence="11" type="ORF">BRADI_2g07830v3</name>
</gene>
<organism evidence="11">
    <name type="scientific">Brachypodium distachyon</name>
    <name type="common">Purple false brome</name>
    <name type="synonym">Trachynia distachya</name>
    <dbReference type="NCBI Taxonomy" id="15368"/>
    <lineage>
        <taxon>Eukaryota</taxon>
        <taxon>Viridiplantae</taxon>
        <taxon>Streptophyta</taxon>
        <taxon>Embryophyta</taxon>
        <taxon>Tracheophyta</taxon>
        <taxon>Spermatophyta</taxon>
        <taxon>Magnoliopsida</taxon>
        <taxon>Liliopsida</taxon>
        <taxon>Poales</taxon>
        <taxon>Poaceae</taxon>
        <taxon>BOP clade</taxon>
        <taxon>Pooideae</taxon>
        <taxon>Stipodae</taxon>
        <taxon>Brachypodieae</taxon>
        <taxon>Brachypodium</taxon>
    </lineage>
</organism>
<dbReference type="eggNOG" id="KOG0223">
    <property type="taxonomic scope" value="Eukaryota"/>
</dbReference>
<dbReference type="PANTHER" id="PTHR45665">
    <property type="entry name" value="AQUAPORIN-8"/>
    <property type="match status" value="1"/>
</dbReference>
<feature type="transmembrane region" description="Helical" evidence="10">
    <location>
        <begin position="178"/>
        <end position="198"/>
    </location>
</feature>
<dbReference type="HOGENOM" id="CLU_020019_3_4_1"/>
<dbReference type="Gramene" id="KQK03432">
    <property type="protein sequence ID" value="KQK03432"/>
    <property type="gene ID" value="BRADI_2g07830v3"/>
</dbReference>
<feature type="transmembrane region" description="Helical" evidence="10">
    <location>
        <begin position="29"/>
        <end position="52"/>
    </location>
</feature>
<keyword evidence="13" id="KW-1185">Reference proteome</keyword>
<evidence type="ECO:0000256" key="1">
    <source>
        <dbReference type="ARBA" id="ARBA00004127"/>
    </source>
</evidence>
<dbReference type="InterPro" id="IPR022357">
    <property type="entry name" value="MIP_CS"/>
</dbReference>
<dbReference type="GO" id="GO:0016020">
    <property type="term" value="C:membrane"/>
    <property type="evidence" value="ECO:0000318"/>
    <property type="project" value="GO_Central"/>
</dbReference>
<reference evidence="11 12" key="1">
    <citation type="journal article" date="2010" name="Nature">
        <title>Genome sequencing and analysis of the model grass Brachypodium distachyon.</title>
        <authorList>
            <consortium name="International Brachypodium Initiative"/>
        </authorList>
    </citation>
    <scope>NUCLEOTIDE SEQUENCE [LARGE SCALE GENOMIC DNA]</scope>
    <source>
        <strain evidence="11 12">Bd21</strain>
    </source>
</reference>
<dbReference type="GO" id="GO:0006833">
    <property type="term" value="P:water transport"/>
    <property type="evidence" value="ECO:0000318"/>
    <property type="project" value="GO_Central"/>
</dbReference>
<evidence type="ECO:0000256" key="10">
    <source>
        <dbReference type="SAM" id="Phobius"/>
    </source>
</evidence>
<feature type="transmembrane region" description="Helical" evidence="10">
    <location>
        <begin position="58"/>
        <end position="81"/>
    </location>
</feature>
<feature type="transmembrane region" description="Helical" evidence="10">
    <location>
        <begin position="146"/>
        <end position="166"/>
    </location>
</feature>
<dbReference type="Gene3D" id="1.20.1080.10">
    <property type="entry name" value="Glycerol uptake facilitator protein"/>
    <property type="match status" value="1"/>
</dbReference>
<evidence type="ECO:0000313" key="13">
    <source>
        <dbReference type="Proteomes" id="UP000008810"/>
    </source>
</evidence>